<dbReference type="RefSeq" id="WP_215235029.1">
    <property type="nucleotide sequence ID" value="NZ_CAJRAU010000005.1"/>
</dbReference>
<organism evidence="2 3">
    <name type="scientific">Dyadobacter linearis</name>
    <dbReference type="NCBI Taxonomy" id="2823330"/>
    <lineage>
        <taxon>Bacteria</taxon>
        <taxon>Pseudomonadati</taxon>
        <taxon>Bacteroidota</taxon>
        <taxon>Cytophagia</taxon>
        <taxon>Cytophagales</taxon>
        <taxon>Spirosomataceae</taxon>
        <taxon>Dyadobacter</taxon>
    </lineage>
</organism>
<feature type="chain" id="PRO_5046804245" description="Gliding motility-associated C-terminal domain-containing protein" evidence="1">
    <location>
        <begin position="25"/>
        <end position="640"/>
    </location>
</feature>
<dbReference type="SUPFAM" id="SSF49265">
    <property type="entry name" value="Fibronectin type III"/>
    <property type="match status" value="1"/>
</dbReference>
<evidence type="ECO:0008006" key="4">
    <source>
        <dbReference type="Google" id="ProtNLM"/>
    </source>
</evidence>
<name>A0ABM8UU19_9BACT</name>
<dbReference type="InterPro" id="IPR026341">
    <property type="entry name" value="T9SS_type_B"/>
</dbReference>
<evidence type="ECO:0000256" key="1">
    <source>
        <dbReference type="SAM" id="SignalP"/>
    </source>
</evidence>
<keyword evidence="3" id="KW-1185">Reference proteome</keyword>
<keyword evidence="1" id="KW-0732">Signal</keyword>
<sequence>MRLLLPLSSFVFLLFNLLITNADAQGLCDRGGGGFEVDNSEGCAPLTVRITNTLPNPLSLTYAAAYDGRSNTPPIQEVSSVTYRNRGVYTLLQQAVVAEGKVYACKTITVYESRPLTAAYSSCGGGKITLILAEDLVITGYDQARIDWGDGTSALWAKGDSYILEHNYTNTSTSPTVSITGLHVGKSCAQGAVTSIPISFQQAQLNDISVKSLEMLGGGILRVNYLGVTAIPTEIKYSTDGNTFATAGKRSSGGLQPFDINNVNVGQSYQVKLASQDLCQGLTDSKPINSMTLAGKSEDGKNILTWNKYPADGDFVSYELLRDGTLIKTFNSIDEITYTDEDVACGSYSEYQVIAKIKDVTSTSAPVGVKTEVSTARPILQASVSVSGDNLVVIKANVPGAGPNSTYDLSIEKAESGTPTFRKIITLYNQNEYSDPDVKTSETSYCYRLNYQNSCGQKLPVTQPFCTMLLKKNLTTLVWSPESPLLEGVSSYEVNQIASSGSTIIPNQLNTNYTIKLNAQSDLEYNFQIRATSPDGDFESLSNIINYRRSAGVFVPDAFSPNGDGYNDVLEAKSTQLQAFTFSVMNRWGQVVFHSEDINTGWDGTIKGENAPVGSYVYKMTFVDDINQTVEKSGTFMLLR</sequence>
<evidence type="ECO:0000313" key="3">
    <source>
        <dbReference type="Proteomes" id="UP000679725"/>
    </source>
</evidence>
<feature type="signal peptide" evidence="1">
    <location>
        <begin position="1"/>
        <end position="24"/>
    </location>
</feature>
<dbReference type="EMBL" id="CAJRAU010000005">
    <property type="protein sequence ID" value="CAG5071740.1"/>
    <property type="molecule type" value="Genomic_DNA"/>
</dbReference>
<comment type="caution">
    <text evidence="2">The sequence shown here is derived from an EMBL/GenBank/DDBJ whole genome shotgun (WGS) entry which is preliminary data.</text>
</comment>
<protein>
    <recommendedName>
        <fullName evidence="4">Gliding motility-associated C-terminal domain-containing protein</fullName>
    </recommendedName>
</protein>
<dbReference type="Proteomes" id="UP000679725">
    <property type="component" value="Unassembled WGS sequence"/>
</dbReference>
<dbReference type="InterPro" id="IPR013783">
    <property type="entry name" value="Ig-like_fold"/>
</dbReference>
<dbReference type="InterPro" id="IPR036116">
    <property type="entry name" value="FN3_sf"/>
</dbReference>
<dbReference type="NCBIfam" id="TIGR04131">
    <property type="entry name" value="Bac_Flav_CTERM"/>
    <property type="match status" value="1"/>
</dbReference>
<dbReference type="Gene3D" id="2.60.40.10">
    <property type="entry name" value="Immunoglobulins"/>
    <property type="match status" value="1"/>
</dbReference>
<proteinExistence type="predicted"/>
<dbReference type="Pfam" id="PF13585">
    <property type="entry name" value="CHU_C"/>
    <property type="match status" value="1"/>
</dbReference>
<evidence type="ECO:0000313" key="2">
    <source>
        <dbReference type="EMBL" id="CAG5071740.1"/>
    </source>
</evidence>
<gene>
    <name evidence="2" type="ORF">DYBT9623_03732</name>
</gene>
<accession>A0ABM8UU19</accession>
<reference evidence="2 3" key="1">
    <citation type="submission" date="2021-04" db="EMBL/GenBank/DDBJ databases">
        <authorList>
            <person name="Rodrigo-Torres L."/>
            <person name="Arahal R. D."/>
            <person name="Lucena T."/>
        </authorList>
    </citation>
    <scope>NUCLEOTIDE SEQUENCE [LARGE SCALE GENOMIC DNA]</scope>
    <source>
        <strain evidence="2 3">CECT 9623</strain>
    </source>
</reference>